<feature type="domain" description="DUF7796" evidence="2">
    <location>
        <begin position="79"/>
        <end position="423"/>
    </location>
</feature>
<dbReference type="EMBL" id="CM026427">
    <property type="protein sequence ID" value="KAG0569369.1"/>
    <property type="molecule type" value="Genomic_DNA"/>
</dbReference>
<dbReference type="Pfam" id="PF25072">
    <property type="entry name" value="DUF7796"/>
    <property type="match status" value="1"/>
</dbReference>
<dbReference type="Proteomes" id="UP000822688">
    <property type="component" value="Chromosome 6"/>
</dbReference>
<name>A0A8T0HGX0_CERPU</name>
<keyword evidence="4" id="KW-1185">Reference proteome</keyword>
<proteinExistence type="predicted"/>
<organism evidence="3 4">
    <name type="scientific">Ceratodon purpureus</name>
    <name type="common">Fire moss</name>
    <name type="synonym">Dicranum purpureum</name>
    <dbReference type="NCBI Taxonomy" id="3225"/>
    <lineage>
        <taxon>Eukaryota</taxon>
        <taxon>Viridiplantae</taxon>
        <taxon>Streptophyta</taxon>
        <taxon>Embryophyta</taxon>
        <taxon>Bryophyta</taxon>
        <taxon>Bryophytina</taxon>
        <taxon>Bryopsida</taxon>
        <taxon>Dicranidae</taxon>
        <taxon>Pseudoditrichales</taxon>
        <taxon>Ditrichaceae</taxon>
        <taxon>Ceratodon</taxon>
    </lineage>
</organism>
<sequence length="425" mass="48280">MGWWKVNELRLRLWLPWMIMVAAGLLTYGYYQFLDPQNCANIFFGCSIISFTPNFTPNASPLPPPPTPSLNVTTFLYNDTRRIAVCLVGGARMFEITGRTIRKNLLDAYPNTDVFLHSPLDKDSHKLTLLAGRNLRAARIFTPTPIPETRITTEVITSWGSPAGLQGLLQYFNLVEGCYGMVKQYEVRHHIKYDWIIRTRVDGYWSHPIPNITDLDPKFYYVAAGSDFRGLNDRFGMGNAHASRAANSRLSLLPLMHQRGLRGLNSESAYKAQLEVSQVPYHRIQVPFCVMTLRKMAHPPPPYGLLLLSMASKGPMSGTYCRPCEKEANATYSAAIVDGCMRNWDWPGIGGSEVTVCDGREPWAENWREVAEKVYKKDIGEEIRSFNETRGMEACVSEMREFEMMWEVWDSPPAETICKRALSKK</sequence>
<evidence type="ECO:0000259" key="2">
    <source>
        <dbReference type="Pfam" id="PF25072"/>
    </source>
</evidence>
<evidence type="ECO:0000313" key="3">
    <source>
        <dbReference type="EMBL" id="KAG0569369.1"/>
    </source>
</evidence>
<dbReference type="PANTHER" id="PTHR35112:SF1">
    <property type="entry name" value="RING_FYVE_PHD ZINC FINGER SUPERFAMILY PROTEIN"/>
    <property type="match status" value="1"/>
</dbReference>
<evidence type="ECO:0000313" key="4">
    <source>
        <dbReference type="Proteomes" id="UP000822688"/>
    </source>
</evidence>
<keyword evidence="1" id="KW-0472">Membrane</keyword>
<dbReference type="AlphaFoldDB" id="A0A8T0HGX0"/>
<dbReference type="InterPro" id="IPR056698">
    <property type="entry name" value="DUF7796"/>
</dbReference>
<protein>
    <recommendedName>
        <fullName evidence="2">DUF7796 domain-containing protein</fullName>
    </recommendedName>
</protein>
<reference evidence="3 4" key="1">
    <citation type="submission" date="2020-06" db="EMBL/GenBank/DDBJ databases">
        <title>WGS assembly of Ceratodon purpureus strain R40.</title>
        <authorList>
            <person name="Carey S.B."/>
            <person name="Jenkins J."/>
            <person name="Shu S."/>
            <person name="Lovell J.T."/>
            <person name="Sreedasyam A."/>
            <person name="Maumus F."/>
            <person name="Tiley G.P."/>
            <person name="Fernandez-Pozo N."/>
            <person name="Barry K."/>
            <person name="Chen C."/>
            <person name="Wang M."/>
            <person name="Lipzen A."/>
            <person name="Daum C."/>
            <person name="Saski C.A."/>
            <person name="Payton A.C."/>
            <person name="Mcbreen J.C."/>
            <person name="Conrad R.E."/>
            <person name="Kollar L.M."/>
            <person name="Olsson S."/>
            <person name="Huttunen S."/>
            <person name="Landis J.B."/>
            <person name="Wickett N.J."/>
            <person name="Johnson M.G."/>
            <person name="Rensing S.A."/>
            <person name="Grimwood J."/>
            <person name="Schmutz J."/>
            <person name="Mcdaniel S.F."/>
        </authorList>
    </citation>
    <scope>NUCLEOTIDE SEQUENCE [LARGE SCALE GENOMIC DNA]</scope>
    <source>
        <strain evidence="3 4">R40</strain>
    </source>
</reference>
<accession>A0A8T0HGX0</accession>
<gene>
    <name evidence="3" type="ORF">KC19_6G085700</name>
</gene>
<feature type="transmembrane region" description="Helical" evidence="1">
    <location>
        <begin position="12"/>
        <end position="31"/>
    </location>
</feature>
<evidence type="ECO:0000256" key="1">
    <source>
        <dbReference type="SAM" id="Phobius"/>
    </source>
</evidence>
<dbReference type="PANTHER" id="PTHR35112">
    <property type="entry name" value="OS08G0360500 PROTEIN"/>
    <property type="match status" value="1"/>
</dbReference>
<comment type="caution">
    <text evidence="3">The sequence shown here is derived from an EMBL/GenBank/DDBJ whole genome shotgun (WGS) entry which is preliminary data.</text>
</comment>
<keyword evidence="1" id="KW-0812">Transmembrane</keyword>
<keyword evidence="1" id="KW-1133">Transmembrane helix</keyword>